<accession>A0A9R1WSP6</accession>
<keyword evidence="2" id="KW-1185">Reference proteome</keyword>
<organism evidence="1 2">
    <name type="scientific">Lactuca sativa</name>
    <name type="common">Garden lettuce</name>
    <dbReference type="NCBI Taxonomy" id="4236"/>
    <lineage>
        <taxon>Eukaryota</taxon>
        <taxon>Viridiplantae</taxon>
        <taxon>Streptophyta</taxon>
        <taxon>Embryophyta</taxon>
        <taxon>Tracheophyta</taxon>
        <taxon>Spermatophyta</taxon>
        <taxon>Magnoliopsida</taxon>
        <taxon>eudicotyledons</taxon>
        <taxon>Gunneridae</taxon>
        <taxon>Pentapetalae</taxon>
        <taxon>asterids</taxon>
        <taxon>campanulids</taxon>
        <taxon>Asterales</taxon>
        <taxon>Asteraceae</taxon>
        <taxon>Cichorioideae</taxon>
        <taxon>Cichorieae</taxon>
        <taxon>Lactucinae</taxon>
        <taxon>Lactuca</taxon>
    </lineage>
</organism>
<sequence>MYVLWGISTCPTKIIPPKYHVPIGRPRKRTSTIEDDGVSVKWKSVTCTKYGNDKVQHGIQHEKVQKVAIHELTRVQEQIQLEEIDGTRGETKEMIVEEKREAMFCKLIWCNNIKKRHKPCTDEIAPTCKAHMELKHDHYCLLPLFYCKSLLCLEMAKKIRTRWVPETLTRDDRSQIVQIDKLTRLEKENKSFKQSNFKNC</sequence>
<name>A0A9R1WSP6_LACSA</name>
<evidence type="ECO:0000313" key="1">
    <source>
        <dbReference type="EMBL" id="KAJ0185529.1"/>
    </source>
</evidence>
<comment type="caution">
    <text evidence="1">The sequence shown here is derived from an EMBL/GenBank/DDBJ whole genome shotgun (WGS) entry which is preliminary data.</text>
</comment>
<protein>
    <submittedName>
        <fullName evidence="1">Uncharacterized protein</fullName>
    </submittedName>
</protein>
<reference evidence="1 2" key="1">
    <citation type="journal article" date="2017" name="Nat. Commun.">
        <title>Genome assembly with in vitro proximity ligation data and whole-genome triplication in lettuce.</title>
        <authorList>
            <person name="Reyes-Chin-Wo S."/>
            <person name="Wang Z."/>
            <person name="Yang X."/>
            <person name="Kozik A."/>
            <person name="Arikit S."/>
            <person name="Song C."/>
            <person name="Xia L."/>
            <person name="Froenicke L."/>
            <person name="Lavelle D.O."/>
            <person name="Truco M.J."/>
            <person name="Xia R."/>
            <person name="Zhu S."/>
            <person name="Xu C."/>
            <person name="Xu H."/>
            <person name="Xu X."/>
            <person name="Cox K."/>
            <person name="Korf I."/>
            <person name="Meyers B.C."/>
            <person name="Michelmore R.W."/>
        </authorList>
    </citation>
    <scope>NUCLEOTIDE SEQUENCE [LARGE SCALE GENOMIC DNA]</scope>
    <source>
        <strain evidence="2">cv. Salinas</strain>
        <tissue evidence="1">Seedlings</tissue>
    </source>
</reference>
<dbReference type="Proteomes" id="UP000235145">
    <property type="component" value="Unassembled WGS sequence"/>
</dbReference>
<dbReference type="AlphaFoldDB" id="A0A9R1WSP6"/>
<dbReference type="EMBL" id="NBSK02000009">
    <property type="protein sequence ID" value="KAJ0185529.1"/>
    <property type="molecule type" value="Genomic_DNA"/>
</dbReference>
<evidence type="ECO:0000313" key="2">
    <source>
        <dbReference type="Proteomes" id="UP000235145"/>
    </source>
</evidence>
<gene>
    <name evidence="1" type="ORF">LSAT_V11C900482440</name>
</gene>
<proteinExistence type="predicted"/>